<accession>A0A917G850</accession>
<reference evidence="6" key="2">
    <citation type="submission" date="2020-09" db="EMBL/GenBank/DDBJ databases">
        <authorList>
            <person name="Sun Q."/>
            <person name="Zhou Y."/>
        </authorList>
    </citation>
    <scope>NUCLEOTIDE SEQUENCE</scope>
    <source>
        <strain evidence="6">CGMCC 1.15760</strain>
    </source>
</reference>
<protein>
    <recommendedName>
        <fullName evidence="5">CRISPR type III-B/RAMP module-associated protein Cmr5</fullName>
    </recommendedName>
</protein>
<dbReference type="InterPro" id="IPR023101">
    <property type="entry name" value="AF1862-like_dom_sf"/>
</dbReference>
<dbReference type="Proteomes" id="UP000616608">
    <property type="component" value="Unassembled WGS sequence"/>
</dbReference>
<evidence type="ECO:0000313" key="7">
    <source>
        <dbReference type="Proteomes" id="UP000616608"/>
    </source>
</evidence>
<keyword evidence="7" id="KW-1185">Reference proteome</keyword>
<evidence type="ECO:0000256" key="2">
    <source>
        <dbReference type="ARBA" id="ARBA00006161"/>
    </source>
</evidence>
<dbReference type="NCBIfam" id="TIGR01881">
    <property type="entry name" value="cas_Cmr5"/>
    <property type="match status" value="1"/>
</dbReference>
<sequence>MRNIQNERAAFAYERVSSIKDKKKFFSLVRTVPAKIQMTGLATTTAFLYSKKKEEEHKELYNIISNWLITQKLLKKETELMKAITQSTNEQYRAMANEVQQLLIWVKRFAEGMTPNEK</sequence>
<keyword evidence="3" id="KW-0963">Cytoplasm</keyword>
<reference evidence="6" key="1">
    <citation type="journal article" date="2014" name="Int. J. Syst. Evol. Microbiol.">
        <title>Complete genome sequence of Corynebacterium casei LMG S-19264T (=DSM 44701T), isolated from a smear-ripened cheese.</title>
        <authorList>
            <consortium name="US DOE Joint Genome Institute (JGI-PGF)"/>
            <person name="Walter F."/>
            <person name="Albersmeier A."/>
            <person name="Kalinowski J."/>
            <person name="Ruckert C."/>
        </authorList>
    </citation>
    <scope>NUCLEOTIDE SEQUENCE</scope>
    <source>
        <strain evidence="6">CGMCC 1.15760</strain>
    </source>
</reference>
<evidence type="ECO:0000256" key="1">
    <source>
        <dbReference type="ARBA" id="ARBA00004496"/>
    </source>
</evidence>
<evidence type="ECO:0000256" key="5">
    <source>
        <dbReference type="ARBA" id="ARBA00030001"/>
    </source>
</evidence>
<comment type="caution">
    <text evidence="6">The sequence shown here is derived from an EMBL/GenBank/DDBJ whole genome shotgun (WGS) entry which is preliminary data.</text>
</comment>
<evidence type="ECO:0000256" key="4">
    <source>
        <dbReference type="ARBA" id="ARBA00023118"/>
    </source>
</evidence>
<comment type="subcellular location">
    <subcellularLocation>
        <location evidence="1">Cytoplasm</location>
    </subcellularLocation>
</comment>
<dbReference type="GO" id="GO:0051607">
    <property type="term" value="P:defense response to virus"/>
    <property type="evidence" value="ECO:0007669"/>
    <property type="project" value="UniProtKB-KW"/>
</dbReference>
<organism evidence="6 7">
    <name type="scientific">Lysinibacillus alkalisoli</name>
    <dbReference type="NCBI Taxonomy" id="1911548"/>
    <lineage>
        <taxon>Bacteria</taxon>
        <taxon>Bacillati</taxon>
        <taxon>Bacillota</taxon>
        <taxon>Bacilli</taxon>
        <taxon>Bacillales</taxon>
        <taxon>Bacillaceae</taxon>
        <taxon>Lysinibacillus</taxon>
    </lineage>
</organism>
<proteinExistence type="inferred from homology"/>
<dbReference type="RefSeq" id="WP_188615068.1">
    <property type="nucleotide sequence ID" value="NZ_BMJT01000007.1"/>
</dbReference>
<gene>
    <name evidence="6" type="ORF">GCM10007425_21600</name>
</gene>
<name>A0A917G850_9BACI</name>
<dbReference type="SUPFAM" id="SSF158568">
    <property type="entry name" value="AF1862-like"/>
    <property type="match status" value="1"/>
</dbReference>
<comment type="similarity">
    <text evidence="2">Belongs to the CRISPR system Cmr5 family.</text>
</comment>
<dbReference type="EMBL" id="BMJT01000007">
    <property type="protein sequence ID" value="GGG26685.1"/>
    <property type="molecule type" value="Genomic_DNA"/>
</dbReference>
<evidence type="ECO:0000313" key="6">
    <source>
        <dbReference type="EMBL" id="GGG26685.1"/>
    </source>
</evidence>
<keyword evidence="4" id="KW-0051">Antiviral defense</keyword>
<dbReference type="InterPro" id="IPR010160">
    <property type="entry name" value="CRISPR-assoc_prot_Cmr5"/>
</dbReference>
<dbReference type="Gene3D" id="1.10.520.30">
    <property type="entry name" value="AF1862-like domain"/>
    <property type="match status" value="1"/>
</dbReference>
<dbReference type="AlphaFoldDB" id="A0A917G850"/>
<dbReference type="GO" id="GO:0005737">
    <property type="term" value="C:cytoplasm"/>
    <property type="evidence" value="ECO:0007669"/>
    <property type="project" value="UniProtKB-SubCell"/>
</dbReference>
<evidence type="ECO:0000256" key="3">
    <source>
        <dbReference type="ARBA" id="ARBA00022490"/>
    </source>
</evidence>
<dbReference type="Pfam" id="PF09701">
    <property type="entry name" value="Cas_Cmr5"/>
    <property type="match status" value="1"/>
</dbReference>